<dbReference type="PANTHER" id="PTHR36842">
    <property type="entry name" value="PROTEIN TOLB HOMOLOG"/>
    <property type="match status" value="1"/>
</dbReference>
<feature type="non-terminal residue" evidence="1">
    <location>
        <position position="252"/>
    </location>
</feature>
<dbReference type="Gene3D" id="2.120.10.30">
    <property type="entry name" value="TolB, C-terminal domain"/>
    <property type="match status" value="2"/>
</dbReference>
<protein>
    <recommendedName>
        <fullName evidence="2">Dipeptidylpeptidase IV N-terminal domain-containing protein</fullName>
    </recommendedName>
</protein>
<gene>
    <name evidence="1" type="ORF">S01H1_64415</name>
</gene>
<dbReference type="InterPro" id="IPR011042">
    <property type="entry name" value="6-blade_b-propeller_TolB-like"/>
</dbReference>
<dbReference type="Pfam" id="PF26549">
    <property type="entry name" value="Tricorn_N"/>
    <property type="match status" value="1"/>
</dbReference>
<dbReference type="PANTHER" id="PTHR36842:SF1">
    <property type="entry name" value="PROTEIN TOLB"/>
    <property type="match status" value="1"/>
</dbReference>
<evidence type="ECO:0008006" key="2">
    <source>
        <dbReference type="Google" id="ProtNLM"/>
    </source>
</evidence>
<organism evidence="1">
    <name type="scientific">marine sediment metagenome</name>
    <dbReference type="NCBI Taxonomy" id="412755"/>
    <lineage>
        <taxon>unclassified sequences</taxon>
        <taxon>metagenomes</taxon>
        <taxon>ecological metagenomes</taxon>
    </lineage>
</organism>
<dbReference type="AlphaFoldDB" id="X0XES0"/>
<dbReference type="EMBL" id="BARS01042456">
    <property type="protein sequence ID" value="GAG41689.1"/>
    <property type="molecule type" value="Genomic_DNA"/>
</dbReference>
<comment type="caution">
    <text evidence="1">The sequence shown here is derived from an EMBL/GenBank/DDBJ whole genome shotgun (WGS) entry which is preliminary data.</text>
</comment>
<feature type="non-terminal residue" evidence="1">
    <location>
        <position position="1"/>
    </location>
</feature>
<evidence type="ECO:0000313" key="1">
    <source>
        <dbReference type="EMBL" id="GAG41689.1"/>
    </source>
</evidence>
<dbReference type="SUPFAM" id="SSF69304">
    <property type="entry name" value="Tricorn protease N-terminal domain"/>
    <property type="match status" value="1"/>
</dbReference>
<reference evidence="1" key="1">
    <citation type="journal article" date="2014" name="Front. Microbiol.">
        <title>High frequency of phylogenetically diverse reductive dehalogenase-homologous genes in deep subseafloor sedimentary metagenomes.</title>
        <authorList>
            <person name="Kawai M."/>
            <person name="Futagami T."/>
            <person name="Toyoda A."/>
            <person name="Takaki Y."/>
            <person name="Nishi S."/>
            <person name="Hori S."/>
            <person name="Arai W."/>
            <person name="Tsubouchi T."/>
            <person name="Morono Y."/>
            <person name="Uchiyama I."/>
            <person name="Ito T."/>
            <person name="Fujiyama A."/>
            <person name="Inagaki F."/>
            <person name="Takami H."/>
        </authorList>
    </citation>
    <scope>NUCLEOTIDE SEQUENCE</scope>
    <source>
        <strain evidence="1">Expedition CK06-06</strain>
    </source>
</reference>
<name>X0XES0_9ZZZZ</name>
<sequence length="252" mass="27362">LLRPVDVAEETSVPPIEGTFSQLTSLPGAELFPSLSPDGDNAAYASREAGNWDIYLKRVGGERVINLTEDSPADDMQPAFSPDGEQIAFRSERGGGGIFVMGATGESVRRLTDFGYNPVWSPEGEEILCATETILQPYGRGTISQLWAVNVASGEKRLITEGDAVQPHWSPHGHRIAYWAVPEGSGQRDLWTIPAEGGVAVPVTSDVDLDWNPVWSTDGSYLYFSSDRGGSMNLWRVPIEEETGELLGEPQP</sequence>
<accession>X0XES0</accession>
<proteinExistence type="predicted"/>